<accession>A0ACC7RH82</accession>
<reference evidence="1" key="1">
    <citation type="submission" date="2024-11" db="EMBL/GenBank/DDBJ databases">
        <title>Identification of new Vibrio campbellii strains harboring the pVA1 plasmid isolated from Penaeus vannamei postlarvae affected by outbreaks of acute hepatopancreatic necrosis disease (AHPND) in Mexico.</title>
        <authorList>
            <person name="Gomez-Gil B."/>
            <person name="Enciso-Ibarra J."/>
        </authorList>
    </citation>
    <scope>NUCLEOTIDE SEQUENCE</scope>
    <source>
        <strain evidence="1">M270204</strain>
    </source>
</reference>
<organism evidence="1 2">
    <name type="scientific">Vibrio campbellii</name>
    <dbReference type="NCBI Taxonomy" id="680"/>
    <lineage>
        <taxon>Bacteria</taxon>
        <taxon>Pseudomonadati</taxon>
        <taxon>Pseudomonadota</taxon>
        <taxon>Gammaproteobacteria</taxon>
        <taxon>Vibrionales</taxon>
        <taxon>Vibrionaceae</taxon>
        <taxon>Vibrio</taxon>
    </lineage>
</organism>
<name>A0ACC7RH82_9VIBR</name>
<sequence length="168" mass="18836">MKNLKIIAYTLLLLIVSMSPQFAIAKPELEISTLRWIDLIPFSERNQNNSAFVKDHSSDVPAQQSQLYTVREELNGQKVKIAGFVIPLEGDSDLVTDFLLVPYFGACIHVPPPPPNQIIRVSFEEGVALTEIWDVVYVVGILKTESTDSDLAHTAYVIDGIKMEDYEK</sequence>
<proteinExistence type="predicted"/>
<gene>
    <name evidence="1" type="ORF">REH74_025570</name>
</gene>
<evidence type="ECO:0000313" key="1">
    <source>
        <dbReference type="EMBL" id="MGI1900899.1"/>
    </source>
</evidence>
<comment type="caution">
    <text evidence="1">The sequence shown here is derived from an EMBL/GenBank/DDBJ whole genome shotgun (WGS) entry which is preliminary data.</text>
</comment>
<evidence type="ECO:0000313" key="2">
    <source>
        <dbReference type="Proteomes" id="UP001354073"/>
    </source>
</evidence>
<protein>
    <submittedName>
        <fullName evidence="1">DUF3299 domain-containing protein</fullName>
    </submittedName>
</protein>
<dbReference type="Proteomes" id="UP001354073">
    <property type="component" value="Unassembled WGS sequence"/>
</dbReference>
<dbReference type="EMBL" id="JAVHXJ020000258">
    <property type="protein sequence ID" value="MGI1900899.1"/>
    <property type="molecule type" value="Genomic_DNA"/>
</dbReference>